<proteinExistence type="predicted"/>
<evidence type="ECO:0000313" key="2">
    <source>
        <dbReference type="Proteomes" id="UP000076532"/>
    </source>
</evidence>
<dbReference type="AlphaFoldDB" id="A0A166DJM9"/>
<keyword evidence="2" id="KW-1185">Reference proteome</keyword>
<dbReference type="EMBL" id="KV417612">
    <property type="protein sequence ID" value="KZP14789.1"/>
    <property type="molecule type" value="Genomic_DNA"/>
</dbReference>
<gene>
    <name evidence="1" type="ORF">FIBSPDRAFT_867916</name>
</gene>
<reference evidence="1 2" key="1">
    <citation type="journal article" date="2016" name="Mol. Biol. Evol.">
        <title>Comparative Genomics of Early-Diverging Mushroom-Forming Fungi Provides Insights into the Origins of Lignocellulose Decay Capabilities.</title>
        <authorList>
            <person name="Nagy L.G."/>
            <person name="Riley R."/>
            <person name="Tritt A."/>
            <person name="Adam C."/>
            <person name="Daum C."/>
            <person name="Floudas D."/>
            <person name="Sun H."/>
            <person name="Yadav J.S."/>
            <person name="Pangilinan J."/>
            <person name="Larsson K.H."/>
            <person name="Matsuura K."/>
            <person name="Barry K."/>
            <person name="Labutti K."/>
            <person name="Kuo R."/>
            <person name="Ohm R.A."/>
            <person name="Bhattacharya S.S."/>
            <person name="Shirouzu T."/>
            <person name="Yoshinaga Y."/>
            <person name="Martin F.M."/>
            <person name="Grigoriev I.V."/>
            <person name="Hibbett D.S."/>
        </authorList>
    </citation>
    <scope>NUCLEOTIDE SEQUENCE [LARGE SCALE GENOMIC DNA]</scope>
    <source>
        <strain evidence="1 2">CBS 109695</strain>
    </source>
</reference>
<organism evidence="1 2">
    <name type="scientific">Athelia psychrophila</name>
    <dbReference type="NCBI Taxonomy" id="1759441"/>
    <lineage>
        <taxon>Eukaryota</taxon>
        <taxon>Fungi</taxon>
        <taxon>Dikarya</taxon>
        <taxon>Basidiomycota</taxon>
        <taxon>Agaricomycotina</taxon>
        <taxon>Agaricomycetes</taxon>
        <taxon>Agaricomycetidae</taxon>
        <taxon>Atheliales</taxon>
        <taxon>Atheliaceae</taxon>
        <taxon>Athelia</taxon>
    </lineage>
</organism>
<evidence type="ECO:0000313" key="1">
    <source>
        <dbReference type="EMBL" id="KZP14789.1"/>
    </source>
</evidence>
<sequence>MNAGKKGRAHSLRIRLGLSHHIRGNASVFHTASVKLTSLSRAYMYRSKRAGQS</sequence>
<protein>
    <submittedName>
        <fullName evidence="1">Uncharacterized protein</fullName>
    </submittedName>
</protein>
<accession>A0A166DJM9</accession>
<dbReference type="Proteomes" id="UP000076532">
    <property type="component" value="Unassembled WGS sequence"/>
</dbReference>
<name>A0A166DJM9_9AGAM</name>